<dbReference type="GO" id="GO:0009734">
    <property type="term" value="P:auxin-activated signaling pathway"/>
    <property type="evidence" value="ECO:0007669"/>
    <property type="project" value="UniProtKB-KW"/>
</dbReference>
<evidence type="ECO:0000313" key="10">
    <source>
        <dbReference type="Proteomes" id="UP000008021"/>
    </source>
</evidence>
<evidence type="ECO:0000256" key="8">
    <source>
        <dbReference type="SAM" id="Phobius"/>
    </source>
</evidence>
<evidence type="ECO:0000256" key="3">
    <source>
        <dbReference type="ARBA" id="ARBA00022448"/>
    </source>
</evidence>
<dbReference type="PANTHER" id="PTHR31752">
    <property type="entry name" value="AUXIN EFFLUX CARRIER COMPONENT 1B-RELATED"/>
    <property type="match status" value="1"/>
</dbReference>
<dbReference type="InterPro" id="IPR004776">
    <property type="entry name" value="Mem_transp_PIN-like"/>
</dbReference>
<proteinExistence type="inferred from homology"/>
<evidence type="ECO:0000313" key="9">
    <source>
        <dbReference type="EnsemblPlants" id="OMERI11G02440.1"/>
    </source>
</evidence>
<keyword evidence="4 8" id="KW-0812">Transmembrane</keyword>
<keyword evidence="10" id="KW-1185">Reference proteome</keyword>
<evidence type="ECO:0008006" key="11">
    <source>
        <dbReference type="Google" id="ProtNLM"/>
    </source>
</evidence>
<feature type="transmembrane region" description="Helical" evidence="8">
    <location>
        <begin position="14"/>
        <end position="36"/>
    </location>
</feature>
<dbReference type="PANTHER" id="PTHR31752:SF66">
    <property type="entry name" value="AUXIN EFFLUX CARRIER COMPONENT 1B-RELATED"/>
    <property type="match status" value="1"/>
</dbReference>
<comment type="similarity">
    <text evidence="2">Belongs to the auxin efflux carrier (TC 2.A.69.1) family.</text>
</comment>
<evidence type="ECO:0000256" key="2">
    <source>
        <dbReference type="ARBA" id="ARBA00009177"/>
    </source>
</evidence>
<keyword evidence="7" id="KW-0927">Auxin signaling pathway</keyword>
<dbReference type="Pfam" id="PF03547">
    <property type="entry name" value="Mem_trans"/>
    <property type="match status" value="1"/>
</dbReference>
<accession>A0A0E0F2A8</accession>
<dbReference type="Proteomes" id="UP000008021">
    <property type="component" value="Chromosome 11"/>
</dbReference>
<evidence type="ECO:0000256" key="4">
    <source>
        <dbReference type="ARBA" id="ARBA00022692"/>
    </source>
</evidence>
<dbReference type="GO" id="GO:0009926">
    <property type="term" value="P:auxin polar transport"/>
    <property type="evidence" value="ECO:0007669"/>
    <property type="project" value="TreeGrafter"/>
</dbReference>
<dbReference type="STRING" id="40149.A0A0E0F2A8"/>
<dbReference type="AlphaFoldDB" id="A0A0E0F2A8"/>
<reference evidence="9" key="2">
    <citation type="submission" date="2018-05" db="EMBL/GenBank/DDBJ databases">
        <title>OmerRS3 (Oryza meridionalis Reference Sequence Version 3).</title>
        <authorList>
            <person name="Zhang J."/>
            <person name="Kudrna D."/>
            <person name="Lee S."/>
            <person name="Talag J."/>
            <person name="Welchert J."/>
            <person name="Wing R.A."/>
        </authorList>
    </citation>
    <scope>NUCLEOTIDE SEQUENCE [LARGE SCALE GENOMIC DNA]</scope>
    <source>
        <strain evidence="9">cv. OR44</strain>
    </source>
</reference>
<keyword evidence="6 8" id="KW-0472">Membrane</keyword>
<dbReference type="GO" id="GO:0005783">
    <property type="term" value="C:endoplasmic reticulum"/>
    <property type="evidence" value="ECO:0007669"/>
    <property type="project" value="TreeGrafter"/>
</dbReference>
<keyword evidence="5 8" id="KW-1133">Transmembrane helix</keyword>
<sequence length="123" mass="12936">MALQPRIIACGNSLASYAMAVRFLVGPAVMAAASIAVGLRGVLLHIAIVQAALPQGIVPFVFAKEYNRDIRDADCSPHHIGLLHTAGALKSSPSLNSTVQELDVTDSLIRIYGSVLVAQILFG</sequence>
<dbReference type="EnsemblPlants" id="OMERI11G02440.1">
    <property type="protein sequence ID" value="OMERI11G02440.1"/>
    <property type="gene ID" value="OMERI11G02440"/>
</dbReference>
<name>A0A0E0F2A8_9ORYZ</name>
<evidence type="ECO:0000256" key="5">
    <source>
        <dbReference type="ARBA" id="ARBA00022989"/>
    </source>
</evidence>
<feature type="transmembrane region" description="Helical" evidence="8">
    <location>
        <begin position="42"/>
        <end position="62"/>
    </location>
</feature>
<dbReference type="Gramene" id="OMERI11G02440.1">
    <property type="protein sequence ID" value="OMERI11G02440.1"/>
    <property type="gene ID" value="OMERI11G02440"/>
</dbReference>
<organism evidence="9">
    <name type="scientific">Oryza meridionalis</name>
    <dbReference type="NCBI Taxonomy" id="40149"/>
    <lineage>
        <taxon>Eukaryota</taxon>
        <taxon>Viridiplantae</taxon>
        <taxon>Streptophyta</taxon>
        <taxon>Embryophyta</taxon>
        <taxon>Tracheophyta</taxon>
        <taxon>Spermatophyta</taxon>
        <taxon>Magnoliopsida</taxon>
        <taxon>Liliopsida</taxon>
        <taxon>Poales</taxon>
        <taxon>Poaceae</taxon>
        <taxon>BOP clade</taxon>
        <taxon>Oryzoideae</taxon>
        <taxon>Oryzeae</taxon>
        <taxon>Oryzinae</taxon>
        <taxon>Oryza</taxon>
    </lineage>
</organism>
<dbReference type="HOGENOM" id="CLU_2018875_0_0_1"/>
<evidence type="ECO:0000256" key="6">
    <source>
        <dbReference type="ARBA" id="ARBA00023136"/>
    </source>
</evidence>
<evidence type="ECO:0000256" key="1">
    <source>
        <dbReference type="ARBA" id="ARBA00004141"/>
    </source>
</evidence>
<comment type="subcellular location">
    <subcellularLocation>
        <location evidence="1">Membrane</location>
        <topology evidence="1">Multi-pass membrane protein</topology>
    </subcellularLocation>
</comment>
<dbReference type="GO" id="GO:0005886">
    <property type="term" value="C:plasma membrane"/>
    <property type="evidence" value="ECO:0007669"/>
    <property type="project" value="TreeGrafter"/>
</dbReference>
<reference evidence="9" key="1">
    <citation type="submission" date="2015-04" db="UniProtKB">
        <authorList>
            <consortium name="EnsemblPlants"/>
        </authorList>
    </citation>
    <scope>IDENTIFICATION</scope>
</reference>
<dbReference type="eggNOG" id="ENOG502QS61">
    <property type="taxonomic scope" value="Eukaryota"/>
</dbReference>
<dbReference type="GO" id="GO:0010329">
    <property type="term" value="F:auxin efflux transmembrane transporter activity"/>
    <property type="evidence" value="ECO:0007669"/>
    <property type="project" value="TreeGrafter"/>
</dbReference>
<dbReference type="InterPro" id="IPR051107">
    <property type="entry name" value="Auxin_Efflux_Carrier"/>
</dbReference>
<keyword evidence="3" id="KW-0813">Transport</keyword>
<evidence type="ECO:0000256" key="7">
    <source>
        <dbReference type="ARBA" id="ARBA00023294"/>
    </source>
</evidence>
<protein>
    <recommendedName>
        <fullName evidence="11">Auxin efflux carrier component</fullName>
    </recommendedName>
</protein>